<dbReference type="GeneID" id="28964530"/>
<dbReference type="EMBL" id="CP144530">
    <property type="protein sequence ID" value="WWC58290.1"/>
    <property type="molecule type" value="Genomic_DNA"/>
</dbReference>
<proteinExistence type="predicted"/>
<dbReference type="KEGG" id="kdj:28964530"/>
<reference evidence="1" key="1">
    <citation type="submission" date="2013-07" db="EMBL/GenBank/DDBJ databases">
        <title>The Genome Sequence of Cryptococcus dejecticola CBS10117.</title>
        <authorList>
            <consortium name="The Broad Institute Genome Sequencing Platform"/>
            <person name="Cuomo C."/>
            <person name="Litvintseva A."/>
            <person name="Chen Y."/>
            <person name="Heitman J."/>
            <person name="Sun S."/>
            <person name="Springer D."/>
            <person name="Dromer F."/>
            <person name="Young S.K."/>
            <person name="Zeng Q."/>
            <person name="Gargeya S."/>
            <person name="Fitzgerald M."/>
            <person name="Abouelleil A."/>
            <person name="Alvarado L."/>
            <person name="Berlin A.M."/>
            <person name="Chapman S.B."/>
            <person name="Dewar J."/>
            <person name="Goldberg J."/>
            <person name="Griggs A."/>
            <person name="Gujja S."/>
            <person name="Hansen M."/>
            <person name="Howarth C."/>
            <person name="Imamovic A."/>
            <person name="Larimer J."/>
            <person name="McCowan C."/>
            <person name="Murphy C."/>
            <person name="Pearson M."/>
            <person name="Priest M."/>
            <person name="Roberts A."/>
            <person name="Saif S."/>
            <person name="Shea T."/>
            <person name="Sykes S."/>
            <person name="Wortman J."/>
            <person name="Nusbaum C."/>
            <person name="Birren B."/>
        </authorList>
    </citation>
    <scope>NUCLEOTIDE SEQUENCE [LARGE SCALE GENOMIC DNA]</scope>
    <source>
        <strain evidence="1">CBS 10117</strain>
    </source>
</reference>
<dbReference type="OrthoDB" id="10476138at2759"/>
<accession>A0A1A6AG13</accession>
<name>A0A1A6AG13_9TREE</name>
<dbReference type="AlphaFoldDB" id="A0A1A6AG13"/>
<evidence type="ECO:0000313" key="1">
    <source>
        <dbReference type="EMBL" id="OBR89010.1"/>
    </source>
</evidence>
<sequence>MAAKSSEIMVRVRYSDTSKDSIIGSSDEVPIYFYVDRYMIRSASELLSDTLNIKNHFGATHIPFKADAITCFLNQLYDPNPPPLERWRVVKEALELCQTYQAGIIGELIRSSLRPVIDQAPWEIFCLASIFNDVRLARKATKLMGRNGYTSGIPLALETIYLEDAAQPTLAYLLGLLKAIEMDRSQIIARYSQWNNVAKQFSPLT</sequence>
<reference evidence="2" key="2">
    <citation type="submission" date="2013-07" db="EMBL/GenBank/DDBJ databases">
        <authorList>
            <consortium name="The Broad Institute Genome Sequencing Platform"/>
            <person name="Cuomo C."/>
            <person name="Litvintseva A."/>
            <person name="Chen Y."/>
            <person name="Heitman J."/>
            <person name="Sun S."/>
            <person name="Springer D."/>
            <person name="Dromer F."/>
            <person name="Young S.K."/>
            <person name="Zeng Q."/>
            <person name="Gargeya S."/>
            <person name="Fitzgerald M."/>
            <person name="Abouelleil A."/>
            <person name="Alvarado L."/>
            <person name="Berlin A.M."/>
            <person name="Chapman S.B."/>
            <person name="Dewar J."/>
            <person name="Goldberg J."/>
            <person name="Griggs A."/>
            <person name="Gujja S."/>
            <person name="Hansen M."/>
            <person name="Howarth C."/>
            <person name="Imamovic A."/>
            <person name="Larimer J."/>
            <person name="McCowan C."/>
            <person name="Murphy C."/>
            <person name="Pearson M."/>
            <person name="Priest M."/>
            <person name="Roberts A."/>
            <person name="Saif S."/>
            <person name="Shea T."/>
            <person name="Sykes S."/>
            <person name="Wortman J."/>
            <person name="Nusbaum C."/>
            <person name="Birren B."/>
        </authorList>
    </citation>
    <scope>NUCLEOTIDE SEQUENCE</scope>
    <source>
        <strain evidence="2">CBS 10117</strain>
    </source>
</reference>
<reference evidence="2" key="3">
    <citation type="submission" date="2024-02" db="EMBL/GenBank/DDBJ databases">
        <title>Comparative genomics of Cryptococcus and Kwoniella reveals pathogenesis evolution and contrasting modes of karyotype evolution via chromosome fusion or intercentromeric recombination.</title>
        <authorList>
            <person name="Coelho M.A."/>
            <person name="David-Palma M."/>
            <person name="Shea T."/>
            <person name="Bowers K."/>
            <person name="McGinley-Smith S."/>
            <person name="Mohammad A.W."/>
            <person name="Gnirke A."/>
            <person name="Yurkov A.M."/>
            <person name="Nowrousian M."/>
            <person name="Sun S."/>
            <person name="Cuomo C.A."/>
            <person name="Heitman J."/>
        </authorList>
    </citation>
    <scope>NUCLEOTIDE SEQUENCE</scope>
    <source>
        <strain evidence="2">CBS 10117</strain>
    </source>
</reference>
<dbReference type="RefSeq" id="XP_018266852.1">
    <property type="nucleotide sequence ID" value="XM_018404198.1"/>
</dbReference>
<evidence type="ECO:0000313" key="3">
    <source>
        <dbReference type="Proteomes" id="UP000078595"/>
    </source>
</evidence>
<dbReference type="Proteomes" id="UP000078595">
    <property type="component" value="Chromosome 1"/>
</dbReference>
<keyword evidence="3" id="KW-1185">Reference proteome</keyword>
<organism evidence="1">
    <name type="scientific">Kwoniella dejecticola CBS 10117</name>
    <dbReference type="NCBI Taxonomy" id="1296121"/>
    <lineage>
        <taxon>Eukaryota</taxon>
        <taxon>Fungi</taxon>
        <taxon>Dikarya</taxon>
        <taxon>Basidiomycota</taxon>
        <taxon>Agaricomycotina</taxon>
        <taxon>Tremellomycetes</taxon>
        <taxon>Tremellales</taxon>
        <taxon>Cryptococcaceae</taxon>
        <taxon>Kwoniella</taxon>
    </lineage>
</organism>
<evidence type="ECO:0008006" key="4">
    <source>
        <dbReference type="Google" id="ProtNLM"/>
    </source>
</evidence>
<dbReference type="EMBL" id="KI894027">
    <property type="protein sequence ID" value="OBR89010.1"/>
    <property type="molecule type" value="Genomic_DNA"/>
</dbReference>
<protein>
    <recommendedName>
        <fullName evidence="4">BTB domain-containing protein</fullName>
    </recommendedName>
</protein>
<gene>
    <name evidence="1" type="ORF">I303_00831</name>
    <name evidence="2" type="ORF">I303_100829</name>
</gene>
<evidence type="ECO:0000313" key="2">
    <source>
        <dbReference type="EMBL" id="WWC58290.1"/>
    </source>
</evidence>
<dbReference type="VEuPathDB" id="FungiDB:I303_00831"/>